<evidence type="ECO:0000313" key="2">
    <source>
        <dbReference type="Proteomes" id="UP000053989"/>
    </source>
</evidence>
<accession>A0A0C3EAY4</accession>
<proteinExistence type="predicted"/>
<reference evidence="1 2" key="1">
    <citation type="submission" date="2014-04" db="EMBL/GenBank/DDBJ databases">
        <authorList>
            <consortium name="DOE Joint Genome Institute"/>
            <person name="Kuo A."/>
            <person name="Kohler A."/>
            <person name="Nagy L.G."/>
            <person name="Floudas D."/>
            <person name="Copeland A."/>
            <person name="Barry K.W."/>
            <person name="Cichocki N."/>
            <person name="Veneault-Fourrey C."/>
            <person name="LaButti K."/>
            <person name="Lindquist E.A."/>
            <person name="Lipzen A."/>
            <person name="Lundell T."/>
            <person name="Morin E."/>
            <person name="Murat C."/>
            <person name="Sun H."/>
            <person name="Tunlid A."/>
            <person name="Henrissat B."/>
            <person name="Grigoriev I.V."/>
            <person name="Hibbett D.S."/>
            <person name="Martin F."/>
            <person name="Nordberg H.P."/>
            <person name="Cantor M.N."/>
            <person name="Hua S.X."/>
        </authorList>
    </citation>
    <scope>NUCLEOTIDE SEQUENCE [LARGE SCALE GENOMIC DNA]</scope>
    <source>
        <strain evidence="1 2">Foug A</strain>
    </source>
</reference>
<dbReference type="AlphaFoldDB" id="A0A0C3EAY4"/>
<reference evidence="2" key="2">
    <citation type="submission" date="2015-01" db="EMBL/GenBank/DDBJ databases">
        <title>Evolutionary Origins and Diversification of the Mycorrhizal Mutualists.</title>
        <authorList>
            <consortium name="DOE Joint Genome Institute"/>
            <consortium name="Mycorrhizal Genomics Consortium"/>
            <person name="Kohler A."/>
            <person name="Kuo A."/>
            <person name="Nagy L.G."/>
            <person name="Floudas D."/>
            <person name="Copeland A."/>
            <person name="Barry K.W."/>
            <person name="Cichocki N."/>
            <person name="Veneault-Fourrey C."/>
            <person name="LaButti K."/>
            <person name="Lindquist E.A."/>
            <person name="Lipzen A."/>
            <person name="Lundell T."/>
            <person name="Morin E."/>
            <person name="Murat C."/>
            <person name="Riley R."/>
            <person name="Ohm R."/>
            <person name="Sun H."/>
            <person name="Tunlid A."/>
            <person name="Henrissat B."/>
            <person name="Grigoriev I.V."/>
            <person name="Hibbett D.S."/>
            <person name="Martin F."/>
        </authorList>
    </citation>
    <scope>NUCLEOTIDE SEQUENCE [LARGE SCALE GENOMIC DNA]</scope>
    <source>
        <strain evidence="2">Foug A</strain>
    </source>
</reference>
<gene>
    <name evidence="1" type="ORF">SCLCIDRAFT_490266</name>
</gene>
<dbReference type="HOGENOM" id="CLU_1714375_0_0_1"/>
<keyword evidence="2" id="KW-1185">Reference proteome</keyword>
<sequence length="153" mass="17401">MGILARPMGGEFITGKKNLWYCYIMIWEFVGACYHSEVFRLPILCNKKVRAAFWTSHCMDSWDHFFQEHISFSGKMNYVAGMCPSVYNHSLQKFSSIPSPAPPHCCLSLVSFGLCAHPVLFAFWSFLAVTFTTIDCMPTTLCFLSHLLSKCAF</sequence>
<dbReference type="InParanoid" id="A0A0C3EAY4"/>
<dbReference type="EMBL" id="KN822005">
    <property type="protein sequence ID" value="KIM69900.1"/>
    <property type="molecule type" value="Genomic_DNA"/>
</dbReference>
<dbReference type="Proteomes" id="UP000053989">
    <property type="component" value="Unassembled WGS sequence"/>
</dbReference>
<evidence type="ECO:0000313" key="1">
    <source>
        <dbReference type="EMBL" id="KIM69900.1"/>
    </source>
</evidence>
<protein>
    <submittedName>
        <fullName evidence="1">Uncharacterized protein</fullName>
    </submittedName>
</protein>
<name>A0A0C3EAY4_9AGAM</name>
<organism evidence="1 2">
    <name type="scientific">Scleroderma citrinum Foug A</name>
    <dbReference type="NCBI Taxonomy" id="1036808"/>
    <lineage>
        <taxon>Eukaryota</taxon>
        <taxon>Fungi</taxon>
        <taxon>Dikarya</taxon>
        <taxon>Basidiomycota</taxon>
        <taxon>Agaricomycotina</taxon>
        <taxon>Agaricomycetes</taxon>
        <taxon>Agaricomycetidae</taxon>
        <taxon>Boletales</taxon>
        <taxon>Sclerodermatineae</taxon>
        <taxon>Sclerodermataceae</taxon>
        <taxon>Scleroderma</taxon>
    </lineage>
</organism>